<dbReference type="PANTHER" id="PTHR43625">
    <property type="entry name" value="AFLATOXIN B1 ALDEHYDE REDUCTASE"/>
    <property type="match status" value="1"/>
</dbReference>
<keyword evidence="1" id="KW-0560">Oxidoreductase</keyword>
<gene>
    <name evidence="3" type="ORF">GCM10022223_34050</name>
</gene>
<dbReference type="PRINTS" id="PR00069">
    <property type="entry name" value="ALDKETRDTASE"/>
</dbReference>
<reference evidence="4" key="1">
    <citation type="journal article" date="2019" name="Int. J. Syst. Evol. Microbiol.">
        <title>The Global Catalogue of Microorganisms (GCM) 10K type strain sequencing project: providing services to taxonomists for standard genome sequencing and annotation.</title>
        <authorList>
            <consortium name="The Broad Institute Genomics Platform"/>
            <consortium name="The Broad Institute Genome Sequencing Center for Infectious Disease"/>
            <person name="Wu L."/>
            <person name="Ma J."/>
        </authorList>
    </citation>
    <scope>NUCLEOTIDE SEQUENCE [LARGE SCALE GENOMIC DNA]</scope>
    <source>
        <strain evidence="4">JCM 16902</strain>
    </source>
</reference>
<dbReference type="EMBL" id="BAAAZO010000005">
    <property type="protein sequence ID" value="GAA3614974.1"/>
    <property type="molecule type" value="Genomic_DNA"/>
</dbReference>
<feature type="domain" description="NADP-dependent oxidoreductase" evidence="2">
    <location>
        <begin position="223"/>
        <end position="278"/>
    </location>
</feature>
<feature type="domain" description="NADP-dependent oxidoreductase" evidence="2">
    <location>
        <begin position="19"/>
        <end position="214"/>
    </location>
</feature>
<protein>
    <submittedName>
        <fullName evidence="3">Aldo/keto reductase family oxidoreductase</fullName>
    </submittedName>
</protein>
<organism evidence="3 4">
    <name type="scientific">Kineosporia mesophila</name>
    <dbReference type="NCBI Taxonomy" id="566012"/>
    <lineage>
        <taxon>Bacteria</taxon>
        <taxon>Bacillati</taxon>
        <taxon>Actinomycetota</taxon>
        <taxon>Actinomycetes</taxon>
        <taxon>Kineosporiales</taxon>
        <taxon>Kineosporiaceae</taxon>
        <taxon>Kineosporia</taxon>
    </lineage>
</organism>
<evidence type="ECO:0000313" key="3">
    <source>
        <dbReference type="EMBL" id="GAA3614974.1"/>
    </source>
</evidence>
<proteinExistence type="predicted"/>
<dbReference type="SUPFAM" id="SSF51430">
    <property type="entry name" value="NAD(P)-linked oxidoreductase"/>
    <property type="match status" value="1"/>
</dbReference>
<dbReference type="InterPro" id="IPR050791">
    <property type="entry name" value="Aldo-Keto_reductase"/>
</dbReference>
<name>A0ABP6ZP26_9ACTN</name>
<dbReference type="PANTHER" id="PTHR43625:SF40">
    <property type="entry name" value="ALDO-KETO REDUCTASE YAKC [NADP(+)]"/>
    <property type="match status" value="1"/>
</dbReference>
<dbReference type="NCBIfam" id="NF007695">
    <property type="entry name" value="PRK10376.1"/>
    <property type="match status" value="1"/>
</dbReference>
<dbReference type="Proteomes" id="UP001501074">
    <property type="component" value="Unassembled WGS sequence"/>
</dbReference>
<sequence>MSSQNLEALQIAPGLSLTRMGFGAMQLAGPNAFGPPRDRTEALAVLRTAVDLGVTHIDTSDFYGPATVNELVAQALHPYPDHLHVVTKVGRVRDRSGSWIPALRPAELRQGVEDNLRRLRLDVLDLVHLRLAHGSPNSSIEEAFSVLADLQQAGLIRHLGLSGASRPQVEQARAIAPVVTVQNLFNIGNRADGALVDWCAANGIAYTPFYPLGGSPAGHGSAVTAVARRHRVGAQQIALAWLLHRSSSILLIPGTSRVSHLRQNLDAARIQLTEQDRADLSV</sequence>
<evidence type="ECO:0000313" key="4">
    <source>
        <dbReference type="Proteomes" id="UP001501074"/>
    </source>
</evidence>
<comment type="caution">
    <text evidence="3">The sequence shown here is derived from an EMBL/GenBank/DDBJ whole genome shotgun (WGS) entry which is preliminary data.</text>
</comment>
<evidence type="ECO:0000259" key="2">
    <source>
        <dbReference type="Pfam" id="PF00248"/>
    </source>
</evidence>
<keyword evidence="4" id="KW-1185">Reference proteome</keyword>
<dbReference type="InterPro" id="IPR036812">
    <property type="entry name" value="NAD(P)_OxRdtase_dom_sf"/>
</dbReference>
<accession>A0ABP6ZP26</accession>
<dbReference type="RefSeq" id="WP_231488957.1">
    <property type="nucleotide sequence ID" value="NZ_BAAAZO010000005.1"/>
</dbReference>
<evidence type="ECO:0000256" key="1">
    <source>
        <dbReference type="ARBA" id="ARBA00023002"/>
    </source>
</evidence>
<dbReference type="InterPro" id="IPR023210">
    <property type="entry name" value="NADP_OxRdtase_dom"/>
</dbReference>
<dbReference type="Gene3D" id="3.20.20.100">
    <property type="entry name" value="NADP-dependent oxidoreductase domain"/>
    <property type="match status" value="1"/>
</dbReference>
<dbReference type="Pfam" id="PF00248">
    <property type="entry name" value="Aldo_ket_red"/>
    <property type="match status" value="2"/>
</dbReference>
<dbReference type="CDD" id="cd19088">
    <property type="entry name" value="AKR_AKR13B1"/>
    <property type="match status" value="1"/>
</dbReference>
<dbReference type="InterPro" id="IPR020471">
    <property type="entry name" value="AKR"/>
</dbReference>